<name>A0ACB5T203_AMBMO</name>
<comment type="caution">
    <text evidence="1">The sequence shown here is derived from an EMBL/GenBank/DDBJ whole genome shotgun (WGS) entry which is preliminary data.</text>
</comment>
<organism evidence="1 2">
    <name type="scientific">Ambrosiozyma monospora</name>
    <name type="common">Yeast</name>
    <name type="synonym">Endomycopsis monosporus</name>
    <dbReference type="NCBI Taxonomy" id="43982"/>
    <lineage>
        <taxon>Eukaryota</taxon>
        <taxon>Fungi</taxon>
        <taxon>Dikarya</taxon>
        <taxon>Ascomycota</taxon>
        <taxon>Saccharomycotina</taxon>
        <taxon>Pichiomycetes</taxon>
        <taxon>Pichiales</taxon>
        <taxon>Pichiaceae</taxon>
        <taxon>Ambrosiozyma</taxon>
    </lineage>
</organism>
<evidence type="ECO:0000313" key="1">
    <source>
        <dbReference type="EMBL" id="GME79585.1"/>
    </source>
</evidence>
<keyword evidence="2" id="KW-1185">Reference proteome</keyword>
<protein>
    <submittedName>
        <fullName evidence="1">Unnamed protein product</fullName>
    </submittedName>
</protein>
<sequence>MPPRQSKSKSKSKQLPIILKFKRQSQTIFIQFQQSSNLHQLKLSLFETINRSGGLKIINDPIQLTDDGDPLDDDEIDDDQDIDIPKPSFDVNTDDDDDDDDESDEEKKSKQTRTEKPAGKGKIKLENVDQLELGLPSDKFDAYNSKISKINDDDYTGKKIQDLNLKDFDVIFFKLATDDDFKVYKPEVEE</sequence>
<proteinExistence type="predicted"/>
<evidence type="ECO:0000313" key="2">
    <source>
        <dbReference type="Proteomes" id="UP001165064"/>
    </source>
</evidence>
<dbReference type="EMBL" id="BSXS01002657">
    <property type="protein sequence ID" value="GME79585.1"/>
    <property type="molecule type" value="Genomic_DNA"/>
</dbReference>
<gene>
    <name evidence="1" type="ORF">Amon02_000402500</name>
</gene>
<accession>A0ACB5T203</accession>
<reference evidence="1" key="1">
    <citation type="submission" date="2023-04" db="EMBL/GenBank/DDBJ databases">
        <title>Ambrosiozyma monospora NBRC 10751.</title>
        <authorList>
            <person name="Ichikawa N."/>
            <person name="Sato H."/>
            <person name="Tonouchi N."/>
        </authorList>
    </citation>
    <scope>NUCLEOTIDE SEQUENCE</scope>
    <source>
        <strain evidence="1">NBRC 10751</strain>
    </source>
</reference>
<dbReference type="Proteomes" id="UP001165064">
    <property type="component" value="Unassembled WGS sequence"/>
</dbReference>